<proteinExistence type="inferred from homology"/>
<dbReference type="PANTHER" id="PTHR45624:SF61">
    <property type="entry name" value="MITOCHONDRIAL BASIC AMINO ACIDS TRANSPORTER"/>
    <property type="match status" value="1"/>
</dbReference>
<comment type="catalytic activity">
    <reaction evidence="13">
        <text>L-histidine(out) + L-arginine(in) = L-histidine(in) + L-arginine(out)</text>
        <dbReference type="Rhea" id="RHEA:71063"/>
        <dbReference type="ChEBI" id="CHEBI:32682"/>
        <dbReference type="ChEBI" id="CHEBI:57595"/>
    </reaction>
</comment>
<protein>
    <recommendedName>
        <fullName evidence="17">Mitochondrial basic amino acids transporter</fullName>
    </recommendedName>
    <alternativeName>
        <fullName evidence="21">Carnitine/acylcarnitine translocase-like</fullName>
    </alternativeName>
    <alternativeName>
        <fullName evidence="20">Mitochondrial carnitine/acylcarnitine carrier protein CACL</fullName>
    </alternativeName>
    <alternativeName>
        <fullName evidence="19">Mitochondrial ornithine transporter 3</fullName>
    </alternativeName>
    <alternativeName>
        <fullName evidence="18">Solute carrier family 25 member 29</fullName>
    </alternativeName>
</protein>
<evidence type="ECO:0000256" key="20">
    <source>
        <dbReference type="ARBA" id="ARBA00079387"/>
    </source>
</evidence>
<comment type="caution">
    <text evidence="25">The sequence shown here is derived from an EMBL/GenBank/DDBJ whole genome shotgun (WGS) entry which is preliminary data.</text>
</comment>
<evidence type="ECO:0000256" key="8">
    <source>
        <dbReference type="ARBA" id="ARBA00022989"/>
    </source>
</evidence>
<dbReference type="GO" id="GO:0005289">
    <property type="term" value="F:high-affinity L-arginine transmembrane transporter activity"/>
    <property type="evidence" value="ECO:0007669"/>
    <property type="project" value="TreeGrafter"/>
</dbReference>
<name>A0A9Q0S8V9_9DIPT</name>
<evidence type="ECO:0000256" key="6">
    <source>
        <dbReference type="ARBA" id="ARBA00022792"/>
    </source>
</evidence>
<keyword evidence="3 23" id="KW-0813">Transport</keyword>
<keyword evidence="5" id="KW-0677">Repeat</keyword>
<evidence type="ECO:0000256" key="21">
    <source>
        <dbReference type="ARBA" id="ARBA00080567"/>
    </source>
</evidence>
<evidence type="ECO:0000313" key="26">
    <source>
        <dbReference type="Proteomes" id="UP001151699"/>
    </source>
</evidence>
<dbReference type="SUPFAM" id="SSF103506">
    <property type="entry name" value="Mitochondrial carrier"/>
    <property type="match status" value="1"/>
</dbReference>
<evidence type="ECO:0000256" key="11">
    <source>
        <dbReference type="ARBA" id="ARBA00049090"/>
    </source>
</evidence>
<dbReference type="Pfam" id="PF00153">
    <property type="entry name" value="Mito_carr"/>
    <property type="match status" value="3"/>
</dbReference>
<dbReference type="PANTHER" id="PTHR45624">
    <property type="entry name" value="MITOCHONDRIAL BASIC AMINO ACIDS TRANSPORTER-RELATED"/>
    <property type="match status" value="1"/>
</dbReference>
<accession>A0A9Q0S8V9</accession>
<evidence type="ECO:0000256" key="13">
    <source>
        <dbReference type="ARBA" id="ARBA00050768"/>
    </source>
</evidence>
<evidence type="ECO:0000256" key="19">
    <source>
        <dbReference type="ARBA" id="ARBA00078745"/>
    </source>
</evidence>
<evidence type="ECO:0000256" key="16">
    <source>
        <dbReference type="ARBA" id="ARBA00052673"/>
    </source>
</evidence>
<keyword evidence="10 22" id="KW-0472">Membrane</keyword>
<comment type="subcellular location">
    <subcellularLocation>
        <location evidence="1">Mitochondrion inner membrane</location>
        <topology evidence="1">Multi-pass membrane protein</topology>
    </subcellularLocation>
</comment>
<evidence type="ECO:0000256" key="15">
    <source>
        <dbReference type="ARBA" id="ARBA00051921"/>
    </source>
</evidence>
<organism evidence="25 26">
    <name type="scientific">Pseudolycoriella hygida</name>
    <dbReference type="NCBI Taxonomy" id="35572"/>
    <lineage>
        <taxon>Eukaryota</taxon>
        <taxon>Metazoa</taxon>
        <taxon>Ecdysozoa</taxon>
        <taxon>Arthropoda</taxon>
        <taxon>Hexapoda</taxon>
        <taxon>Insecta</taxon>
        <taxon>Pterygota</taxon>
        <taxon>Neoptera</taxon>
        <taxon>Endopterygota</taxon>
        <taxon>Diptera</taxon>
        <taxon>Nematocera</taxon>
        <taxon>Sciaroidea</taxon>
        <taxon>Sciaridae</taxon>
        <taxon>Pseudolycoriella</taxon>
    </lineage>
</organism>
<dbReference type="FunFam" id="1.50.40.10:FF:000037">
    <property type="entry name" value="Solute carrier family 25 member 29"/>
    <property type="match status" value="1"/>
</dbReference>
<comment type="similarity">
    <text evidence="2 23">Belongs to the mitochondrial carrier (TC 2.A.29) family.</text>
</comment>
<comment type="catalytic activity">
    <reaction evidence="15">
        <text>L-ornithine(in) + L-arginine(out) = L-ornithine(out) + L-arginine(in)</text>
        <dbReference type="Rhea" id="RHEA:34991"/>
        <dbReference type="ChEBI" id="CHEBI:32682"/>
        <dbReference type="ChEBI" id="CHEBI:46911"/>
    </reaction>
</comment>
<dbReference type="PROSITE" id="PS50920">
    <property type="entry name" value="SOLCAR"/>
    <property type="match status" value="3"/>
</dbReference>
<feature type="repeat" description="Solcar" evidence="22">
    <location>
        <begin position="185"/>
        <end position="273"/>
    </location>
</feature>
<gene>
    <name evidence="25" type="primary">SLC25A29</name>
    <name evidence="25" type="ORF">Bhyg_05049</name>
</gene>
<evidence type="ECO:0000256" key="23">
    <source>
        <dbReference type="RuleBase" id="RU000488"/>
    </source>
</evidence>
<dbReference type="GO" id="GO:1990575">
    <property type="term" value="P:mitochondrial L-ornithine transmembrane transport"/>
    <property type="evidence" value="ECO:0007669"/>
    <property type="project" value="TreeGrafter"/>
</dbReference>
<reference evidence="25" key="1">
    <citation type="submission" date="2022-07" db="EMBL/GenBank/DDBJ databases">
        <authorList>
            <person name="Trinca V."/>
            <person name="Uliana J.V.C."/>
            <person name="Torres T.T."/>
            <person name="Ward R.J."/>
            <person name="Monesi N."/>
        </authorList>
    </citation>
    <scope>NUCLEOTIDE SEQUENCE</scope>
    <source>
        <strain evidence="25">HSMRA1968</strain>
        <tissue evidence="25">Whole embryos</tissue>
    </source>
</reference>
<dbReference type="AlphaFoldDB" id="A0A9Q0S8V9"/>
<evidence type="ECO:0000256" key="9">
    <source>
        <dbReference type="ARBA" id="ARBA00023128"/>
    </source>
</evidence>
<dbReference type="InterPro" id="IPR018108">
    <property type="entry name" value="MCP_transmembrane"/>
</dbReference>
<keyword evidence="8 24" id="KW-1133">Transmembrane helix</keyword>
<keyword evidence="4 22" id="KW-0812">Transmembrane</keyword>
<dbReference type="GO" id="GO:0005743">
    <property type="term" value="C:mitochondrial inner membrane"/>
    <property type="evidence" value="ECO:0007669"/>
    <property type="project" value="UniProtKB-SubCell"/>
</dbReference>
<evidence type="ECO:0000256" key="2">
    <source>
        <dbReference type="ARBA" id="ARBA00006375"/>
    </source>
</evidence>
<keyword evidence="6" id="KW-0999">Mitochondrion inner membrane</keyword>
<evidence type="ECO:0000256" key="10">
    <source>
        <dbReference type="ARBA" id="ARBA00023136"/>
    </source>
</evidence>
<feature type="repeat" description="Solcar" evidence="22">
    <location>
        <begin position="92"/>
        <end position="181"/>
    </location>
</feature>
<comment type="catalytic activity">
    <reaction evidence="11">
        <text>L-lysine(out) + L-arginine(in) = L-lysine(in) + L-arginine(out)</text>
        <dbReference type="Rhea" id="RHEA:70827"/>
        <dbReference type="ChEBI" id="CHEBI:32551"/>
        <dbReference type="ChEBI" id="CHEBI:32682"/>
    </reaction>
</comment>
<evidence type="ECO:0000256" key="17">
    <source>
        <dbReference type="ARBA" id="ARBA00071763"/>
    </source>
</evidence>
<dbReference type="OrthoDB" id="193856at2759"/>
<evidence type="ECO:0000256" key="18">
    <source>
        <dbReference type="ARBA" id="ARBA00076491"/>
    </source>
</evidence>
<sequence>MMALDFAAGCLGGAAGVLVGHPFDTIKVHLQTQNPKNPLYRGTFHCFKTIVAKDSIGGLYRGISSPMGGVALVNAIIFGVYGNMQRHSSDPNSIKSHFLAGSAAGLAQSVVCSPMELVKTRLQLQSQMMQHKQFRGALHCFSHIFKTEGFRGVFRGISITALRDLPGFSSYFVSYELLLKASPNPGNLYLFTAGGIAGVISWILSAPIDVIKSRLQADGMGEKQQYTGIRDCLKQSYKEEGLAFLTRGMCSTLLRAFFINAACFFVVSWTLKIFDRRTVKVDIPKDERITISNGSPLQSLVIPIVIHRDESKNHKANVVKSLIYTGALSDAMCNSDFIELANELCDDGDSYCNYNVERLIDFPSVTGTEK</sequence>
<comment type="catalytic activity">
    <reaction evidence="12">
        <text>L-histidine(out) = L-histidine(in)</text>
        <dbReference type="Rhea" id="RHEA:72807"/>
        <dbReference type="ChEBI" id="CHEBI:57595"/>
    </reaction>
</comment>
<evidence type="ECO:0000313" key="25">
    <source>
        <dbReference type="EMBL" id="KAJ6649809.1"/>
    </source>
</evidence>
<feature type="transmembrane region" description="Helical" evidence="24">
    <location>
        <begin position="252"/>
        <end position="271"/>
    </location>
</feature>
<keyword evidence="7" id="KW-0029">Amino-acid transport</keyword>
<dbReference type="PRINTS" id="PR00926">
    <property type="entry name" value="MITOCARRIER"/>
</dbReference>
<comment type="catalytic activity">
    <reaction evidence="14">
        <text>L-homoarginine(in) + L-arginine(out) = L-homoarginine(out) + L-arginine(in)</text>
        <dbReference type="Rhea" id="RHEA:72799"/>
        <dbReference type="ChEBI" id="CHEBI:32682"/>
        <dbReference type="ChEBI" id="CHEBI:143006"/>
    </reaction>
</comment>
<dbReference type="InterPro" id="IPR050567">
    <property type="entry name" value="Mitochondrial_Carrier"/>
</dbReference>
<evidence type="ECO:0000256" key="1">
    <source>
        <dbReference type="ARBA" id="ARBA00004448"/>
    </source>
</evidence>
<dbReference type="InterPro" id="IPR023395">
    <property type="entry name" value="MCP_dom_sf"/>
</dbReference>
<keyword evidence="26" id="KW-1185">Reference proteome</keyword>
<evidence type="ECO:0000256" key="3">
    <source>
        <dbReference type="ARBA" id="ARBA00022448"/>
    </source>
</evidence>
<evidence type="ECO:0000256" key="7">
    <source>
        <dbReference type="ARBA" id="ARBA00022970"/>
    </source>
</evidence>
<dbReference type="EMBL" id="WJQU01000001">
    <property type="protein sequence ID" value="KAJ6649809.1"/>
    <property type="molecule type" value="Genomic_DNA"/>
</dbReference>
<evidence type="ECO:0000256" key="22">
    <source>
        <dbReference type="PROSITE-ProRule" id="PRU00282"/>
    </source>
</evidence>
<evidence type="ECO:0000256" key="14">
    <source>
        <dbReference type="ARBA" id="ARBA00051045"/>
    </source>
</evidence>
<dbReference type="Proteomes" id="UP001151699">
    <property type="component" value="Chromosome A"/>
</dbReference>
<feature type="repeat" description="Solcar" evidence="22">
    <location>
        <begin position="1"/>
        <end position="87"/>
    </location>
</feature>
<dbReference type="InterPro" id="IPR002067">
    <property type="entry name" value="MCP"/>
</dbReference>
<evidence type="ECO:0000256" key="12">
    <source>
        <dbReference type="ARBA" id="ARBA00050592"/>
    </source>
</evidence>
<comment type="catalytic activity">
    <reaction evidence="16">
        <text>N(omega)-methyl-L-arginine(in) + L-arginine(out) = N(omega)-methyl-L-arginine(out) + L-arginine(in)</text>
        <dbReference type="Rhea" id="RHEA:72803"/>
        <dbReference type="ChEBI" id="CHEBI:32682"/>
        <dbReference type="ChEBI" id="CHEBI:114953"/>
    </reaction>
</comment>
<dbReference type="Gene3D" id="1.50.40.10">
    <property type="entry name" value="Mitochondrial carrier domain"/>
    <property type="match status" value="2"/>
</dbReference>
<evidence type="ECO:0000256" key="5">
    <source>
        <dbReference type="ARBA" id="ARBA00022737"/>
    </source>
</evidence>
<evidence type="ECO:0000256" key="4">
    <source>
        <dbReference type="ARBA" id="ARBA00022692"/>
    </source>
</evidence>
<keyword evidence="9" id="KW-0496">Mitochondrion</keyword>
<evidence type="ECO:0000256" key="24">
    <source>
        <dbReference type="SAM" id="Phobius"/>
    </source>
</evidence>